<accession>A0A2H3E420</accession>
<dbReference type="Proteomes" id="UP000217790">
    <property type="component" value="Unassembled WGS sequence"/>
</dbReference>
<reference evidence="2" key="1">
    <citation type="journal article" date="2017" name="Nat. Ecol. Evol.">
        <title>Genome expansion and lineage-specific genetic innovations in the forest pathogenic fungi Armillaria.</title>
        <authorList>
            <person name="Sipos G."/>
            <person name="Prasanna A.N."/>
            <person name="Walter M.C."/>
            <person name="O'Connor E."/>
            <person name="Balint B."/>
            <person name="Krizsan K."/>
            <person name="Kiss B."/>
            <person name="Hess J."/>
            <person name="Varga T."/>
            <person name="Slot J."/>
            <person name="Riley R."/>
            <person name="Boka B."/>
            <person name="Rigling D."/>
            <person name="Barry K."/>
            <person name="Lee J."/>
            <person name="Mihaltcheva S."/>
            <person name="LaButti K."/>
            <person name="Lipzen A."/>
            <person name="Waldron R."/>
            <person name="Moloney N.M."/>
            <person name="Sperisen C."/>
            <person name="Kredics L."/>
            <person name="Vagvoelgyi C."/>
            <person name="Patrignani A."/>
            <person name="Fitzpatrick D."/>
            <person name="Nagy I."/>
            <person name="Doyle S."/>
            <person name="Anderson J.B."/>
            <person name="Grigoriev I.V."/>
            <person name="Gueldener U."/>
            <person name="Muensterkoetter M."/>
            <person name="Nagy L.G."/>
        </authorList>
    </citation>
    <scope>NUCLEOTIDE SEQUENCE [LARGE SCALE GENOMIC DNA]</scope>
    <source>
        <strain evidence="2">Ar21-2</strain>
    </source>
</reference>
<organism evidence="1 2">
    <name type="scientific">Armillaria gallica</name>
    <name type="common">Bulbous honey fungus</name>
    <name type="synonym">Armillaria bulbosa</name>
    <dbReference type="NCBI Taxonomy" id="47427"/>
    <lineage>
        <taxon>Eukaryota</taxon>
        <taxon>Fungi</taxon>
        <taxon>Dikarya</taxon>
        <taxon>Basidiomycota</taxon>
        <taxon>Agaricomycotina</taxon>
        <taxon>Agaricomycetes</taxon>
        <taxon>Agaricomycetidae</taxon>
        <taxon>Agaricales</taxon>
        <taxon>Marasmiineae</taxon>
        <taxon>Physalacriaceae</taxon>
        <taxon>Armillaria</taxon>
    </lineage>
</organism>
<name>A0A2H3E420_ARMGA</name>
<protein>
    <submittedName>
        <fullName evidence="1">Uncharacterized protein</fullName>
    </submittedName>
</protein>
<sequence>MPSEQGKDSCACRPHFGAFSQCLPQFTCSVSVDLVLDFVPMLKLSLPPLYGFVVFPTLVLG</sequence>
<evidence type="ECO:0000313" key="1">
    <source>
        <dbReference type="EMBL" id="PBK98462.1"/>
    </source>
</evidence>
<keyword evidence="2" id="KW-1185">Reference proteome</keyword>
<dbReference type="OrthoDB" id="10415355at2759"/>
<proteinExistence type="predicted"/>
<dbReference type="EMBL" id="KZ293648">
    <property type="protein sequence ID" value="PBK98462.1"/>
    <property type="molecule type" value="Genomic_DNA"/>
</dbReference>
<gene>
    <name evidence="1" type="ORF">ARMGADRAFT_1008865</name>
</gene>
<dbReference type="AlphaFoldDB" id="A0A2H3E420"/>
<dbReference type="InParanoid" id="A0A2H3E420"/>
<evidence type="ECO:0000313" key="2">
    <source>
        <dbReference type="Proteomes" id="UP000217790"/>
    </source>
</evidence>